<dbReference type="CDD" id="cd17745">
    <property type="entry name" value="BRCT_p53bp1_rpt1"/>
    <property type="match status" value="1"/>
</dbReference>
<dbReference type="GO" id="GO:0016604">
    <property type="term" value="C:nuclear body"/>
    <property type="evidence" value="ECO:0007669"/>
    <property type="project" value="UniProtKB-ARBA"/>
</dbReference>
<reference evidence="22" key="1">
    <citation type="journal article" date="2006" name="Science">
        <title>Ancient noncoding elements conserved in the human genome.</title>
        <authorList>
            <person name="Venkatesh B."/>
            <person name="Kirkness E.F."/>
            <person name="Loh Y.H."/>
            <person name="Halpern A.L."/>
            <person name="Lee A.P."/>
            <person name="Johnson J."/>
            <person name="Dandona N."/>
            <person name="Viswanathan L.D."/>
            <person name="Tay A."/>
            <person name="Venter J.C."/>
            <person name="Strausberg R.L."/>
            <person name="Brenner S."/>
        </authorList>
    </citation>
    <scope>NUCLEOTIDE SEQUENCE [LARGE SCALE GENOMIC DNA]</scope>
</reference>
<feature type="compositionally biased region" description="Low complexity" evidence="19">
    <location>
        <begin position="231"/>
        <end position="241"/>
    </location>
</feature>
<evidence type="ECO:0000256" key="15">
    <source>
        <dbReference type="ARBA" id="ARBA00023204"/>
    </source>
</evidence>
<evidence type="ECO:0000256" key="4">
    <source>
        <dbReference type="ARBA" id="ARBA00022481"/>
    </source>
</evidence>
<feature type="domain" description="BRCT" evidence="20">
    <location>
        <begin position="470"/>
        <end position="593"/>
    </location>
</feature>
<evidence type="ECO:0000256" key="16">
    <source>
        <dbReference type="ARBA" id="ARBA00023242"/>
    </source>
</evidence>
<evidence type="ECO:0000256" key="10">
    <source>
        <dbReference type="ARBA" id="ARBA00022843"/>
    </source>
</evidence>
<evidence type="ECO:0000256" key="6">
    <source>
        <dbReference type="ARBA" id="ARBA00022553"/>
    </source>
</evidence>
<dbReference type="InterPro" id="IPR015125">
    <property type="entry name" value="53-BP1_Tudor"/>
</dbReference>
<dbReference type="PROSITE" id="PS50172">
    <property type="entry name" value="BRCT"/>
    <property type="match status" value="1"/>
</dbReference>
<evidence type="ECO:0000256" key="9">
    <source>
        <dbReference type="ARBA" id="ARBA00022838"/>
    </source>
</evidence>
<dbReference type="InParanoid" id="A0A4W3IAJ8"/>
<dbReference type="GeneTree" id="ENSGT00390000011891"/>
<reference evidence="22" key="3">
    <citation type="journal article" date="2014" name="Nature">
        <title>Elephant shark genome provides unique insights into gnathostome evolution.</title>
        <authorList>
            <consortium name="International Elephant Shark Genome Sequencing Consortium"/>
            <person name="Venkatesh B."/>
            <person name="Lee A.P."/>
            <person name="Ravi V."/>
            <person name="Maurya A.K."/>
            <person name="Lian M.M."/>
            <person name="Swann J.B."/>
            <person name="Ohta Y."/>
            <person name="Flajnik M.F."/>
            <person name="Sutoh Y."/>
            <person name="Kasahara M."/>
            <person name="Hoon S."/>
            <person name="Gangu V."/>
            <person name="Roy S.W."/>
            <person name="Irimia M."/>
            <person name="Korzh V."/>
            <person name="Kondrychyn I."/>
            <person name="Lim Z.W."/>
            <person name="Tay B.H."/>
            <person name="Tohari S."/>
            <person name="Kong K.W."/>
            <person name="Ho S."/>
            <person name="Lorente-Galdos B."/>
            <person name="Quilez J."/>
            <person name="Marques-Bonet T."/>
            <person name="Raney B.J."/>
            <person name="Ingham P.W."/>
            <person name="Tay A."/>
            <person name="Hillier L.W."/>
            <person name="Minx P."/>
            <person name="Boehm T."/>
            <person name="Wilson R.K."/>
            <person name="Brenner S."/>
            <person name="Warren W.C."/>
        </authorList>
    </citation>
    <scope>NUCLEOTIDE SEQUENCE [LARGE SCALE GENOMIC DNA]</scope>
</reference>
<keyword evidence="9" id="KW-0995">Kinetochore</keyword>
<reference evidence="21" key="4">
    <citation type="submission" date="2025-08" db="UniProtKB">
        <authorList>
            <consortium name="Ensembl"/>
        </authorList>
    </citation>
    <scope>IDENTIFICATION</scope>
</reference>
<keyword evidence="16" id="KW-0539">Nucleus</keyword>
<evidence type="ECO:0000256" key="11">
    <source>
        <dbReference type="ARBA" id="ARBA00023015"/>
    </source>
</evidence>
<keyword evidence="22" id="KW-1185">Reference proteome</keyword>
<dbReference type="InterPro" id="IPR047252">
    <property type="entry name" value="TP53BP1-like"/>
</dbReference>
<dbReference type="Gene3D" id="3.40.50.10190">
    <property type="entry name" value="BRCT domain"/>
    <property type="match status" value="2"/>
</dbReference>
<dbReference type="GO" id="GO:0042393">
    <property type="term" value="F:histone binding"/>
    <property type="evidence" value="ECO:0007669"/>
    <property type="project" value="TreeGrafter"/>
</dbReference>
<dbReference type="Pfam" id="PF18428">
    <property type="entry name" value="BRCT_3"/>
    <property type="match status" value="1"/>
</dbReference>
<dbReference type="GO" id="GO:0000776">
    <property type="term" value="C:kinetochore"/>
    <property type="evidence" value="ECO:0007669"/>
    <property type="project" value="UniProtKB-KW"/>
</dbReference>
<dbReference type="Gene3D" id="2.30.30.140">
    <property type="match status" value="1"/>
</dbReference>
<dbReference type="GO" id="GO:0003677">
    <property type="term" value="F:DNA binding"/>
    <property type="evidence" value="ECO:0007669"/>
    <property type="project" value="UniProtKB-KW"/>
</dbReference>
<proteinExistence type="predicted"/>
<keyword evidence="11" id="KW-0805">Transcription regulation</keyword>
<dbReference type="Proteomes" id="UP000314986">
    <property type="component" value="Unassembled WGS sequence"/>
</dbReference>
<evidence type="ECO:0000256" key="14">
    <source>
        <dbReference type="ARBA" id="ARBA00023163"/>
    </source>
</evidence>
<evidence type="ECO:0000256" key="13">
    <source>
        <dbReference type="ARBA" id="ARBA00023159"/>
    </source>
</evidence>
<evidence type="ECO:0000256" key="18">
    <source>
        <dbReference type="ARBA" id="ARBA00073180"/>
    </source>
</evidence>
<dbReference type="GO" id="GO:0045830">
    <property type="term" value="P:positive regulation of isotype switching"/>
    <property type="evidence" value="ECO:0007669"/>
    <property type="project" value="UniProtKB-ARBA"/>
</dbReference>
<keyword evidence="7" id="KW-0677">Repeat</keyword>
<feature type="region of interest" description="Disordered" evidence="19">
    <location>
        <begin position="188"/>
        <end position="241"/>
    </location>
</feature>
<keyword evidence="15" id="KW-0234">DNA repair</keyword>
<organism evidence="21 22">
    <name type="scientific">Callorhinchus milii</name>
    <name type="common">Ghost shark</name>
    <dbReference type="NCBI Taxonomy" id="7868"/>
    <lineage>
        <taxon>Eukaryota</taxon>
        <taxon>Metazoa</taxon>
        <taxon>Chordata</taxon>
        <taxon>Craniata</taxon>
        <taxon>Vertebrata</taxon>
        <taxon>Chondrichthyes</taxon>
        <taxon>Holocephali</taxon>
        <taxon>Chimaeriformes</taxon>
        <taxon>Callorhinchidae</taxon>
        <taxon>Callorhinchus</taxon>
    </lineage>
</organism>
<evidence type="ECO:0000256" key="12">
    <source>
        <dbReference type="ARBA" id="ARBA00023125"/>
    </source>
</evidence>
<feature type="compositionally biased region" description="Polar residues" evidence="19">
    <location>
        <begin position="62"/>
        <end position="73"/>
    </location>
</feature>
<dbReference type="SUPFAM" id="SSF63748">
    <property type="entry name" value="Tudor/PWWP/MBT"/>
    <property type="match status" value="2"/>
</dbReference>
<evidence type="ECO:0000313" key="22">
    <source>
        <dbReference type="Proteomes" id="UP000314986"/>
    </source>
</evidence>
<keyword evidence="12" id="KW-0238">DNA-binding</keyword>
<feature type="region of interest" description="Disordered" evidence="19">
    <location>
        <begin position="384"/>
        <end position="464"/>
    </location>
</feature>
<keyword evidence="17" id="KW-0137">Centromere</keyword>
<dbReference type="Gene3D" id="2.30.30.30">
    <property type="match status" value="1"/>
</dbReference>
<keyword evidence="3" id="KW-0158">Chromosome</keyword>
<keyword evidence="8" id="KW-0227">DNA damage</keyword>
<dbReference type="CDD" id="cd17724">
    <property type="entry name" value="BRCT_p53bp1_rpt2"/>
    <property type="match status" value="1"/>
</dbReference>
<sequence length="674" mass="73279">MLLPPRPGRHLHRHVRTVREVRTVLTRVITDVYYKDGKEVERKVTEESEEPVVECQEYENDISPSRTTSSMTSGDLGDISSFSSKASSLLRTSSGTGSLASSSHSGSGGSGAGLQGNLNSATCFACSPRKAGGHGSPCRHLLAGVVEADGEMSVGNKLSPRGTCPQSPRGRGRRATLWPILTSYVGIPSTPSPEEEPYTRIAARPPGPTERAGPATPRRSGSPEFPPPATAGTQQASGGLSASQSSSFVGLRVVAKWSSNGYFYSGTITRDAGDGKYKVLFDDGYECDVLGKDILLCDPIPVETEVTALSDDEYFSAGIVKAHRTEADEFHYCIEKDGQRTWYKRMAVILSLEQGNRLREQFGLDPCEPTTPLTMAADISLDNLVEGKRKRRSNASSTTPSKKQADTPRGTSVTGKRKLISSDEERSPVKRGRKPAPKLAKTCEFASPSEGGASTDDCSRLEVQHGPMPKSSTLFVGYAFILTAATETDRRTNKGSPRDESASGEEEAEYVETAVYNKRYTEAQLQAGGGYILQDFNEAQCKAAFQCLLIADQHCRTQKYFLCLAGGIPCVSNQWVRDICLSNQLQPYTNYLLPAGYSLEEDRILEWHAQTTPFRNMKVLLVSDQRENFLNLWSEILMMAGAASVRQHDSTAQNKGKHEGRGKATPLKLGSSTT</sequence>
<dbReference type="InterPro" id="IPR036420">
    <property type="entry name" value="BRCT_dom_sf"/>
</dbReference>
<evidence type="ECO:0000256" key="1">
    <source>
        <dbReference type="ARBA" id="ARBA00004123"/>
    </source>
</evidence>
<feature type="compositionally biased region" description="Acidic residues" evidence="19">
    <location>
        <begin position="47"/>
        <end position="60"/>
    </location>
</feature>
<dbReference type="FunFam" id="3.40.50.10190:FF:000003">
    <property type="entry name" value="Tumor suppressor p53-binding protein 1"/>
    <property type="match status" value="1"/>
</dbReference>
<keyword evidence="6" id="KW-0597">Phosphoprotein</keyword>
<dbReference type="InterPro" id="IPR047250">
    <property type="entry name" value="BRCT_p53bp1-like_rpt2"/>
</dbReference>
<feature type="region of interest" description="Disordered" evidence="19">
    <location>
        <begin position="90"/>
        <end position="111"/>
    </location>
</feature>
<dbReference type="PANTHER" id="PTHR15321">
    <property type="entry name" value="TUMOR SUPPRESSOR P53-BINDING PROTEIN 1"/>
    <property type="match status" value="1"/>
</dbReference>
<reference evidence="21" key="5">
    <citation type="submission" date="2025-09" db="UniProtKB">
        <authorList>
            <consortium name="Ensembl"/>
        </authorList>
    </citation>
    <scope>IDENTIFICATION</scope>
</reference>
<evidence type="ECO:0000256" key="3">
    <source>
        <dbReference type="ARBA" id="ARBA00022454"/>
    </source>
</evidence>
<dbReference type="PANTHER" id="PTHR15321:SF3">
    <property type="entry name" value="TP53-BINDING PROTEIN 1"/>
    <property type="match status" value="1"/>
</dbReference>
<keyword evidence="5" id="KW-1017">Isopeptide bond</keyword>
<evidence type="ECO:0000256" key="19">
    <source>
        <dbReference type="SAM" id="MobiDB-lite"/>
    </source>
</evidence>
<dbReference type="GO" id="GO:0140005">
    <property type="term" value="F:histone H4K20me2 reader activity"/>
    <property type="evidence" value="ECO:0007669"/>
    <property type="project" value="UniProtKB-ARBA"/>
</dbReference>
<dbReference type="Ensembl" id="ENSCMIT00000018332.1">
    <property type="protein sequence ID" value="ENSCMIP00000017989.1"/>
    <property type="gene ID" value="ENSCMIG00000008514.1"/>
</dbReference>
<accession>A0A4W3IAJ8</accession>
<keyword evidence="13" id="KW-0010">Activator</keyword>
<feature type="region of interest" description="Disordered" evidence="19">
    <location>
        <begin position="488"/>
        <end position="508"/>
    </location>
</feature>
<keyword evidence="10" id="KW-0832">Ubl conjugation</keyword>
<evidence type="ECO:0000256" key="17">
    <source>
        <dbReference type="ARBA" id="ARBA00023328"/>
    </source>
</evidence>
<evidence type="ECO:0000256" key="2">
    <source>
        <dbReference type="ARBA" id="ARBA00004629"/>
    </source>
</evidence>
<dbReference type="GO" id="GO:0045944">
    <property type="term" value="P:positive regulation of transcription by RNA polymerase II"/>
    <property type="evidence" value="ECO:0007669"/>
    <property type="project" value="TreeGrafter"/>
</dbReference>
<feature type="compositionally biased region" description="Low complexity" evidence="19">
    <location>
        <begin position="90"/>
        <end position="105"/>
    </location>
</feature>
<keyword evidence="14" id="KW-0804">Transcription</keyword>
<protein>
    <recommendedName>
        <fullName evidence="18">TP53-binding protein 1</fullName>
    </recommendedName>
</protein>
<dbReference type="GO" id="GO:2000042">
    <property type="term" value="P:negative regulation of double-strand break repair via homologous recombination"/>
    <property type="evidence" value="ECO:0007669"/>
    <property type="project" value="UniProtKB-ARBA"/>
</dbReference>
<dbReference type="SUPFAM" id="SSF52113">
    <property type="entry name" value="BRCT domain"/>
    <property type="match status" value="2"/>
</dbReference>
<keyword evidence="4" id="KW-0488">Methylation</keyword>
<feature type="compositionally biased region" description="Basic and acidic residues" evidence="19">
    <location>
        <begin position="488"/>
        <end position="501"/>
    </location>
</feature>
<dbReference type="AlphaFoldDB" id="A0A4W3IAJ8"/>
<feature type="region of interest" description="Disordered" evidence="19">
    <location>
        <begin position="648"/>
        <end position="674"/>
    </location>
</feature>
<dbReference type="GO" id="GO:0006303">
    <property type="term" value="P:double-strand break repair via nonhomologous end joining"/>
    <property type="evidence" value="ECO:0007669"/>
    <property type="project" value="UniProtKB-ARBA"/>
</dbReference>
<dbReference type="FunFam" id="2.30.30.140:FF:000021">
    <property type="entry name" value="Tumor suppressor p53-binding protein 1"/>
    <property type="match status" value="1"/>
</dbReference>
<comment type="subcellular location">
    <subcellularLocation>
        <location evidence="2">Chromosome</location>
        <location evidence="2">Centromere</location>
        <location evidence="2">Kinetochore</location>
    </subcellularLocation>
    <subcellularLocation>
        <location evidence="1">Nucleus</location>
    </subcellularLocation>
</comment>
<dbReference type="InterPro" id="IPR047249">
    <property type="entry name" value="BRCT_p53bp1-like_rpt1"/>
</dbReference>
<evidence type="ECO:0000256" key="7">
    <source>
        <dbReference type="ARBA" id="ARBA00022737"/>
    </source>
</evidence>
<dbReference type="Pfam" id="PF09038">
    <property type="entry name" value="53-BP1_Tudor"/>
    <property type="match status" value="1"/>
</dbReference>
<feature type="region of interest" description="Disordered" evidence="19">
    <location>
        <begin position="154"/>
        <end position="173"/>
    </location>
</feature>
<dbReference type="InterPro" id="IPR014722">
    <property type="entry name" value="Rib_uL2_dom2"/>
</dbReference>
<evidence type="ECO:0000256" key="5">
    <source>
        <dbReference type="ARBA" id="ARBA00022499"/>
    </source>
</evidence>
<reference evidence="22" key="2">
    <citation type="journal article" date="2007" name="PLoS Biol.">
        <title>Survey sequencing and comparative analysis of the elephant shark (Callorhinchus milii) genome.</title>
        <authorList>
            <person name="Venkatesh B."/>
            <person name="Kirkness E.F."/>
            <person name="Loh Y.H."/>
            <person name="Halpern A.L."/>
            <person name="Lee A.P."/>
            <person name="Johnson J."/>
            <person name="Dandona N."/>
            <person name="Viswanathan L.D."/>
            <person name="Tay A."/>
            <person name="Venter J.C."/>
            <person name="Strausberg R.L."/>
            <person name="Brenner S."/>
        </authorList>
    </citation>
    <scope>NUCLEOTIDE SEQUENCE [LARGE SCALE GENOMIC DNA]</scope>
</reference>
<dbReference type="STRING" id="7868.ENSCMIP00000017989"/>
<dbReference type="GO" id="GO:0000077">
    <property type="term" value="P:DNA damage checkpoint signaling"/>
    <property type="evidence" value="ECO:0007669"/>
    <property type="project" value="TreeGrafter"/>
</dbReference>
<dbReference type="FunFam" id="2.30.30.30:FF:000019">
    <property type="entry name" value="Tumor suppressor p53-binding protein 1"/>
    <property type="match status" value="1"/>
</dbReference>
<dbReference type="CDD" id="cd20383">
    <property type="entry name" value="Tudor_53BP1"/>
    <property type="match status" value="1"/>
</dbReference>
<evidence type="ECO:0000259" key="20">
    <source>
        <dbReference type="PROSITE" id="PS50172"/>
    </source>
</evidence>
<name>A0A4W3IAJ8_CALMI</name>
<evidence type="ECO:0000313" key="21">
    <source>
        <dbReference type="Ensembl" id="ENSCMIP00000017989.1"/>
    </source>
</evidence>
<dbReference type="GO" id="GO:0035861">
    <property type="term" value="C:site of double-strand break"/>
    <property type="evidence" value="ECO:0007669"/>
    <property type="project" value="UniProtKB-ARBA"/>
</dbReference>
<dbReference type="InterPro" id="IPR001357">
    <property type="entry name" value="BRCT_dom"/>
</dbReference>
<evidence type="ECO:0000256" key="8">
    <source>
        <dbReference type="ARBA" id="ARBA00022763"/>
    </source>
</evidence>
<feature type="region of interest" description="Disordered" evidence="19">
    <location>
        <begin position="43"/>
        <end position="74"/>
    </location>
</feature>